<evidence type="ECO:0000313" key="2">
    <source>
        <dbReference type="Proteomes" id="UP000050761"/>
    </source>
</evidence>
<gene>
    <name evidence="1" type="ORF">HPBE_LOCUS26571</name>
</gene>
<evidence type="ECO:0000313" key="3">
    <source>
        <dbReference type="WBParaSite" id="HPBE_0002657201-mRNA-1"/>
    </source>
</evidence>
<accession>A0A183GV52</accession>
<sequence>MQFQNPPTRWSGFFVKALTTDMTLFVSVERGGSIGPLWHTKGTNGDAAGAHLSKSMINGTTVTSDCVQ</sequence>
<evidence type="ECO:0000313" key="1">
    <source>
        <dbReference type="EMBL" id="VDP58284.1"/>
    </source>
</evidence>
<dbReference type="AlphaFoldDB" id="A0A183GV52"/>
<keyword evidence="2" id="KW-1185">Reference proteome</keyword>
<reference evidence="3" key="2">
    <citation type="submission" date="2019-09" db="UniProtKB">
        <authorList>
            <consortium name="WormBaseParasite"/>
        </authorList>
    </citation>
    <scope>IDENTIFICATION</scope>
</reference>
<dbReference type="WBParaSite" id="HPBE_0002657201-mRNA-1">
    <property type="protein sequence ID" value="HPBE_0002657201-mRNA-1"/>
    <property type="gene ID" value="HPBE_0002657201"/>
</dbReference>
<reference evidence="1 2" key="1">
    <citation type="submission" date="2018-11" db="EMBL/GenBank/DDBJ databases">
        <authorList>
            <consortium name="Pathogen Informatics"/>
        </authorList>
    </citation>
    <scope>NUCLEOTIDE SEQUENCE [LARGE SCALE GENOMIC DNA]</scope>
</reference>
<organism evidence="2 3">
    <name type="scientific">Heligmosomoides polygyrus</name>
    <name type="common">Parasitic roundworm</name>
    <dbReference type="NCBI Taxonomy" id="6339"/>
    <lineage>
        <taxon>Eukaryota</taxon>
        <taxon>Metazoa</taxon>
        <taxon>Ecdysozoa</taxon>
        <taxon>Nematoda</taxon>
        <taxon>Chromadorea</taxon>
        <taxon>Rhabditida</taxon>
        <taxon>Rhabditina</taxon>
        <taxon>Rhabditomorpha</taxon>
        <taxon>Strongyloidea</taxon>
        <taxon>Heligmosomidae</taxon>
        <taxon>Heligmosomoides</taxon>
    </lineage>
</organism>
<accession>A0A3P8FJR8</accession>
<dbReference type="Proteomes" id="UP000050761">
    <property type="component" value="Unassembled WGS sequence"/>
</dbReference>
<dbReference type="EMBL" id="UZAH01040291">
    <property type="protein sequence ID" value="VDP58284.1"/>
    <property type="molecule type" value="Genomic_DNA"/>
</dbReference>
<protein>
    <submittedName>
        <fullName evidence="3">DOMON domain-containing protein</fullName>
    </submittedName>
</protein>
<name>A0A183GV52_HELPZ</name>
<proteinExistence type="predicted"/>